<dbReference type="Pfam" id="PF03631">
    <property type="entry name" value="Virul_fac_BrkB"/>
    <property type="match status" value="1"/>
</dbReference>
<comment type="caution">
    <text evidence="8">The sequence shown here is derived from an EMBL/GenBank/DDBJ whole genome shotgun (WGS) entry which is preliminary data.</text>
</comment>
<dbReference type="InterPro" id="IPR017039">
    <property type="entry name" value="Virul_fac_BrkB"/>
</dbReference>
<dbReference type="Proteomes" id="UP000612893">
    <property type="component" value="Unassembled WGS sequence"/>
</dbReference>
<accession>A0A934N9D6</accession>
<dbReference type="RefSeq" id="WP_338201669.1">
    <property type="nucleotide sequence ID" value="NZ_JAEKNR010000118.1"/>
</dbReference>
<evidence type="ECO:0000256" key="7">
    <source>
        <dbReference type="SAM" id="Phobius"/>
    </source>
</evidence>
<feature type="compositionally biased region" description="Basic and acidic residues" evidence="6">
    <location>
        <begin position="307"/>
        <end position="319"/>
    </location>
</feature>
<feature type="transmembrane region" description="Helical" evidence="7">
    <location>
        <begin position="232"/>
        <end position="254"/>
    </location>
</feature>
<keyword evidence="3 7" id="KW-0812">Transmembrane</keyword>
<feature type="compositionally biased region" description="Low complexity" evidence="6">
    <location>
        <begin position="296"/>
        <end position="306"/>
    </location>
</feature>
<protein>
    <submittedName>
        <fullName evidence="8">YihY/virulence factor BrkB family protein</fullName>
    </submittedName>
</protein>
<keyword evidence="4 7" id="KW-1133">Transmembrane helix</keyword>
<reference evidence="8" key="1">
    <citation type="submission" date="2020-10" db="EMBL/GenBank/DDBJ databases">
        <title>Ca. Dormibacterota MAGs.</title>
        <authorList>
            <person name="Montgomery K."/>
        </authorList>
    </citation>
    <scope>NUCLEOTIDE SEQUENCE [LARGE SCALE GENOMIC DNA]</scope>
    <source>
        <strain evidence="8">SC8812_S17_10</strain>
    </source>
</reference>
<feature type="region of interest" description="Disordered" evidence="6">
    <location>
        <begin position="264"/>
        <end position="338"/>
    </location>
</feature>
<dbReference type="EMBL" id="JAEKNR010000118">
    <property type="protein sequence ID" value="MBJ7598564.1"/>
    <property type="molecule type" value="Genomic_DNA"/>
</dbReference>
<dbReference type="GO" id="GO:0005886">
    <property type="term" value="C:plasma membrane"/>
    <property type="evidence" value="ECO:0007669"/>
    <property type="project" value="UniProtKB-SubCell"/>
</dbReference>
<gene>
    <name evidence="8" type="ORF">JF922_10830</name>
</gene>
<sequence>MKKLLERLKSSLPGRLGAAYGQSKAGNYAAGLAFNGFMTMFPLILGLLSIVWLVVQDPGTEQRLVNIVTGIFPSDAHDQLVQALKGVKKNSGLFGVISVVGLIWGGTSFFASMEFALTQIFGTRQRDALRQRVMGFLMMLLFLAALLITAGANAAAASSLPGGQVAGFVVAALVLVALLTAIYRFVPNRSFRLAEIWPGALFAGVLIEVFSLIFPIYAHIAHGFNTYGQQFALFFLLATWLYFLSQLLLLGAVLNRMRLGPPREEGMVAQPGDRGETPPPPAQAIDEQRKDAGMEPAPAGSASKAASADRTRGADDGRPGSRAAGGGEPQRGAGARSQGAAKQVLFTVLAAAIGILALIRNPKSQTRSPR</sequence>
<dbReference type="AlphaFoldDB" id="A0A934N9D6"/>
<evidence type="ECO:0000256" key="2">
    <source>
        <dbReference type="ARBA" id="ARBA00022475"/>
    </source>
</evidence>
<keyword evidence="2" id="KW-1003">Cell membrane</keyword>
<feature type="transmembrane region" description="Helical" evidence="7">
    <location>
        <begin position="92"/>
        <end position="112"/>
    </location>
</feature>
<dbReference type="PANTHER" id="PTHR30213:SF1">
    <property type="entry name" value="INNER MEMBRANE PROTEIN YHJD"/>
    <property type="match status" value="1"/>
</dbReference>
<feature type="transmembrane region" description="Helical" evidence="7">
    <location>
        <begin position="198"/>
        <end position="220"/>
    </location>
</feature>
<name>A0A934N9D6_9BACT</name>
<feature type="transmembrane region" description="Helical" evidence="7">
    <location>
        <begin position="340"/>
        <end position="359"/>
    </location>
</feature>
<proteinExistence type="predicted"/>
<evidence type="ECO:0000256" key="1">
    <source>
        <dbReference type="ARBA" id="ARBA00004651"/>
    </source>
</evidence>
<keyword evidence="9" id="KW-1185">Reference proteome</keyword>
<evidence type="ECO:0000256" key="4">
    <source>
        <dbReference type="ARBA" id="ARBA00022989"/>
    </source>
</evidence>
<keyword evidence="5 7" id="KW-0472">Membrane</keyword>
<feature type="transmembrane region" description="Helical" evidence="7">
    <location>
        <begin position="165"/>
        <end position="186"/>
    </location>
</feature>
<comment type="subcellular location">
    <subcellularLocation>
        <location evidence="1">Cell membrane</location>
        <topology evidence="1">Multi-pass membrane protein</topology>
    </subcellularLocation>
</comment>
<evidence type="ECO:0000256" key="3">
    <source>
        <dbReference type="ARBA" id="ARBA00022692"/>
    </source>
</evidence>
<evidence type="ECO:0000313" key="9">
    <source>
        <dbReference type="Proteomes" id="UP000612893"/>
    </source>
</evidence>
<feature type="transmembrane region" description="Helical" evidence="7">
    <location>
        <begin position="133"/>
        <end position="153"/>
    </location>
</feature>
<dbReference type="PANTHER" id="PTHR30213">
    <property type="entry name" value="INNER MEMBRANE PROTEIN YHJD"/>
    <property type="match status" value="1"/>
</dbReference>
<evidence type="ECO:0000313" key="8">
    <source>
        <dbReference type="EMBL" id="MBJ7598564.1"/>
    </source>
</evidence>
<organism evidence="8 9">
    <name type="scientific">Candidatus Nephthysia bennettiae</name>
    <dbReference type="NCBI Taxonomy" id="3127016"/>
    <lineage>
        <taxon>Bacteria</taxon>
        <taxon>Bacillati</taxon>
        <taxon>Candidatus Dormiibacterota</taxon>
        <taxon>Candidatus Dormibacteria</taxon>
        <taxon>Candidatus Dormibacterales</taxon>
        <taxon>Candidatus Dormibacteraceae</taxon>
        <taxon>Candidatus Nephthysia</taxon>
    </lineage>
</organism>
<evidence type="ECO:0000256" key="5">
    <source>
        <dbReference type="ARBA" id="ARBA00023136"/>
    </source>
</evidence>
<feature type="transmembrane region" description="Helical" evidence="7">
    <location>
        <begin position="32"/>
        <end position="55"/>
    </location>
</feature>
<evidence type="ECO:0000256" key="6">
    <source>
        <dbReference type="SAM" id="MobiDB-lite"/>
    </source>
</evidence>